<feature type="domain" description="Glucose-6-phosphate dehydrogenase assembly protein OpcA N-terminal" evidence="2">
    <location>
        <begin position="51"/>
        <end position="162"/>
    </location>
</feature>
<feature type="domain" description="Glucose-6-phosphate dehydrogenase assembly protein OpcA C-terminal" evidence="3">
    <location>
        <begin position="166"/>
        <end position="294"/>
    </location>
</feature>
<dbReference type="RefSeq" id="WP_131763003.1">
    <property type="nucleotide sequence ID" value="NZ_CAACUY010000281.1"/>
</dbReference>
<organism evidence="4 5">
    <name type="scientific">Actinomadura fibrosa</name>
    <dbReference type="NCBI Taxonomy" id="111802"/>
    <lineage>
        <taxon>Bacteria</taxon>
        <taxon>Bacillati</taxon>
        <taxon>Actinomycetota</taxon>
        <taxon>Actinomycetes</taxon>
        <taxon>Streptosporangiales</taxon>
        <taxon>Thermomonosporaceae</taxon>
        <taxon>Actinomadura</taxon>
    </lineage>
</organism>
<accession>A0ABW2XVW9</accession>
<dbReference type="Pfam" id="PF20171">
    <property type="entry name" value="OpcA_G6PD_C"/>
    <property type="match status" value="1"/>
</dbReference>
<evidence type="ECO:0000256" key="1">
    <source>
        <dbReference type="SAM" id="MobiDB-lite"/>
    </source>
</evidence>
<sequence>MNIDLTGTTTRRIQEALTQARHLMGGPAVGMVLTLIIVTDESAQYDAVRAATEAAREHPCRVLTVISRDPRGGSSRLDAEIRMGETGPGETVLLRMYGPLAEHADSVVVPLLMPDTPVVTWWPGGKVPKQPAKDPLGRLAQRRVTDAYAARDRLGTLAQLAEGYRPGDTDFTWTRLTSWRSLLAAALDQDHDEITAGEVTAEPDSPSAELLAAWLSIRLGVAVDRSVSEGPGITGVRLTTTGGDIVVHRPDGRVATLCRPGQPDRQVALVRRPMSELLAEELRRLDPDEVYQDAAARFAKDLAGGTSDEGLANEPVSATADAATTGPAAEAAEKAGRPAASGKSSSAQGGGKATGRKPSEKKPSRRSKPEDA</sequence>
<evidence type="ECO:0000259" key="2">
    <source>
        <dbReference type="Pfam" id="PF10128"/>
    </source>
</evidence>
<dbReference type="NCBIfam" id="TIGR00534">
    <property type="entry name" value="OpcA"/>
    <property type="match status" value="1"/>
</dbReference>
<protein>
    <submittedName>
        <fullName evidence="4">Glucose-6-phosphate dehydrogenase assembly protein OpcA</fullName>
    </submittedName>
</protein>
<feature type="compositionally biased region" description="Basic and acidic residues" evidence="1">
    <location>
        <begin position="357"/>
        <end position="372"/>
    </location>
</feature>
<proteinExistence type="predicted"/>
<dbReference type="InterPro" id="IPR004555">
    <property type="entry name" value="G6PDH_assembly_OpcA"/>
</dbReference>
<comment type="caution">
    <text evidence="4">The sequence shown here is derived from an EMBL/GenBank/DDBJ whole genome shotgun (WGS) entry which is preliminary data.</text>
</comment>
<gene>
    <name evidence="4" type="primary">opcA</name>
    <name evidence="4" type="ORF">ACFQZM_38835</name>
</gene>
<name>A0ABW2XVW9_9ACTN</name>
<dbReference type="Pfam" id="PF10128">
    <property type="entry name" value="OpcA_G6PD_assem"/>
    <property type="match status" value="1"/>
</dbReference>
<evidence type="ECO:0000259" key="3">
    <source>
        <dbReference type="Pfam" id="PF20171"/>
    </source>
</evidence>
<keyword evidence="5" id="KW-1185">Reference proteome</keyword>
<feature type="region of interest" description="Disordered" evidence="1">
    <location>
        <begin position="304"/>
        <end position="372"/>
    </location>
</feature>
<feature type="compositionally biased region" description="Low complexity" evidence="1">
    <location>
        <begin position="318"/>
        <end position="330"/>
    </location>
</feature>
<evidence type="ECO:0000313" key="4">
    <source>
        <dbReference type="EMBL" id="MFD0690497.1"/>
    </source>
</evidence>
<feature type="compositionally biased region" description="Low complexity" evidence="1">
    <location>
        <begin position="337"/>
        <end position="347"/>
    </location>
</feature>
<dbReference type="PANTHER" id="PTHR38658:SF1">
    <property type="entry name" value="OXPP CYCLE PROTEIN OPCA-RELATED"/>
    <property type="match status" value="1"/>
</dbReference>
<dbReference type="InterPro" id="IPR046801">
    <property type="entry name" value="OpcA_G6PD_N"/>
</dbReference>
<dbReference type="EMBL" id="JBHTGP010000018">
    <property type="protein sequence ID" value="MFD0690497.1"/>
    <property type="molecule type" value="Genomic_DNA"/>
</dbReference>
<dbReference type="Proteomes" id="UP001597063">
    <property type="component" value="Unassembled WGS sequence"/>
</dbReference>
<dbReference type="InterPro" id="IPR046802">
    <property type="entry name" value="OpcA_G6PD_C"/>
</dbReference>
<evidence type="ECO:0000313" key="5">
    <source>
        <dbReference type="Proteomes" id="UP001597063"/>
    </source>
</evidence>
<dbReference type="PANTHER" id="PTHR38658">
    <property type="entry name" value="OXPP CYCLE PROTEIN OPCA-RELATED"/>
    <property type="match status" value="1"/>
</dbReference>
<reference evidence="5" key="1">
    <citation type="journal article" date="2019" name="Int. J. Syst. Evol. Microbiol.">
        <title>The Global Catalogue of Microorganisms (GCM) 10K type strain sequencing project: providing services to taxonomists for standard genome sequencing and annotation.</title>
        <authorList>
            <consortium name="The Broad Institute Genomics Platform"/>
            <consortium name="The Broad Institute Genome Sequencing Center for Infectious Disease"/>
            <person name="Wu L."/>
            <person name="Ma J."/>
        </authorList>
    </citation>
    <scope>NUCLEOTIDE SEQUENCE [LARGE SCALE GENOMIC DNA]</scope>
    <source>
        <strain evidence="5">JCM 9371</strain>
    </source>
</reference>